<protein>
    <recommendedName>
        <fullName evidence="5">Ubiquitin-like protease family profile domain-containing protein</fullName>
    </recommendedName>
</protein>
<organism evidence="6 7">
    <name type="scientific">Coprinopsis marcescibilis</name>
    <name type="common">Agaric fungus</name>
    <name type="synonym">Psathyrella marcescibilis</name>
    <dbReference type="NCBI Taxonomy" id="230819"/>
    <lineage>
        <taxon>Eukaryota</taxon>
        <taxon>Fungi</taxon>
        <taxon>Dikarya</taxon>
        <taxon>Basidiomycota</taxon>
        <taxon>Agaricomycotina</taxon>
        <taxon>Agaricomycetes</taxon>
        <taxon>Agaricomycetidae</taxon>
        <taxon>Agaricales</taxon>
        <taxon>Agaricineae</taxon>
        <taxon>Psathyrellaceae</taxon>
        <taxon>Coprinopsis</taxon>
    </lineage>
</organism>
<dbReference type="GO" id="GO:0019783">
    <property type="term" value="F:ubiquitin-like protein peptidase activity"/>
    <property type="evidence" value="ECO:0007669"/>
    <property type="project" value="UniProtKB-ARBA"/>
</dbReference>
<dbReference type="EMBL" id="ML210167">
    <property type="protein sequence ID" value="TFK27117.1"/>
    <property type="molecule type" value="Genomic_DNA"/>
</dbReference>
<evidence type="ECO:0000259" key="5">
    <source>
        <dbReference type="PROSITE" id="PS50600"/>
    </source>
</evidence>
<accession>A0A5C3L2Q5</accession>
<keyword evidence="7" id="KW-1185">Reference proteome</keyword>
<comment type="similarity">
    <text evidence="1">Belongs to the peptidase C48 family.</text>
</comment>
<evidence type="ECO:0000256" key="1">
    <source>
        <dbReference type="ARBA" id="ARBA00005234"/>
    </source>
</evidence>
<sequence>MRRSADSIIDRPGLALLEAYLAKDGAKLLSKYEKLVKDNHIDSIYFPIHVNNNHWIAGFVHFRKGKIGYGDSLTETGYQKPAKQMEFLKKWIQIRFNVHANIKWDSLKRGSQSDFNNCGVVMINAIAHNVFGDSLWTTKTASRERLDWFNKLAHPAVKPPTEPPPTKPLCTSSATRMSIVNLLNTSDPVLDAAMEWPEQPEPVLVGELGVGEMAVDAGDSSGGPMAEVDMHMEVDEDATVLAGEGTSKSAVWERNKRQNADYTEIELEVWRHNLRKNDSNIEFDEKNHRQVRHSKCSEIFLMKHVGDMQGWKAHLKKCKGGMRAALRACMIPKKSGDEPKPAQVPCPGLSESEHDRIPTYLYRTAVLGAGGSDFRGMHRKHIGNEARESTPVRYALGVLSGEYNQKMFEGMMTAIVQLHERDKAGKGKQNFSYEHEFAELCEDLNTLSPEAYRALAQFIPMPTQRHFQKKAAKSPRLPATICDRSFTQVKEQLDAISYDGLSCDDTKLFPALQLVYDSIEKLHFLVGGVNGPLQVANPNEVETAMDNVSNQPGAKLRLWVLTIPYPKIPSIIVACQAIANDLNAPVLADLSLQIIRGLISKSIQVISYSCDGSNVERASQRLIVSRADSTKEYRIINPREGAPDTVVTIPVFDGQPVARQNSKHALKTFRNNLYSGARLLTLGNYVAIYDHIQQLAYEEGSPLYVRDVDRVDRQDDHAASRLFSADVLKFFSEKHPEYLGDIIYLFIFGELIDAYQNRSMTHPERINIGYTEAQHTISKAALDIARIIAEGLLALVFIHRDHLSELAPLLPWLHSTESCEHVFGEARRIIDDFPLRDFVYMSPKLRQRIRRTIFHSKINPKARATRNLILLHLIGITPSRLRVLASRNNIVLPSISSWMQEPQMESLEEDDATVEEDQSVSAREALEDILKQDTFHMRDKMEAELTALRTAAFAPEMEDLSNLYDMNDITELHSAEAEDNEVEDFHRIQQVDIVDLHMDDEASKPFGLGNTTFDDIDLSALVQMRREHQTDHASKSGRIRKNAKSANTSGNEGELEEESPACLRIKLVQRYHELTRQFKHIAQGTGLTRLKRWQGDHEDTETVTGNAANAASTAKGIAAKAATRRKNIFIKEKVPCVLYAANARITELRPLVAGDFVFVVPDPKAKSVAVGKVVALYSKTAGKNARNASVKCAQNISALSRVAVQIYERIHAKEFTASPTATSSLATRQFVHTFPYQVLCLLGSKLTEREVHSATATLQLADADYTAFKQLSKGTREKE</sequence>
<evidence type="ECO:0000313" key="6">
    <source>
        <dbReference type="EMBL" id="TFK27117.1"/>
    </source>
</evidence>
<evidence type="ECO:0000313" key="7">
    <source>
        <dbReference type="Proteomes" id="UP000307440"/>
    </source>
</evidence>
<keyword evidence="3" id="KW-0378">Hydrolase</keyword>
<name>A0A5C3L2Q5_COPMA</name>
<dbReference type="Proteomes" id="UP000307440">
    <property type="component" value="Unassembled WGS sequence"/>
</dbReference>
<dbReference type="STRING" id="230819.A0A5C3L2Q5"/>
<gene>
    <name evidence="6" type="ORF">FA15DRAFT_702135</name>
</gene>
<dbReference type="SUPFAM" id="SSF54001">
    <property type="entry name" value="Cysteine proteinases"/>
    <property type="match status" value="1"/>
</dbReference>
<dbReference type="Pfam" id="PF02902">
    <property type="entry name" value="Peptidase_C48"/>
    <property type="match status" value="1"/>
</dbReference>
<dbReference type="GO" id="GO:0008234">
    <property type="term" value="F:cysteine-type peptidase activity"/>
    <property type="evidence" value="ECO:0007669"/>
    <property type="project" value="InterPro"/>
</dbReference>
<dbReference type="OrthoDB" id="73076at2759"/>
<dbReference type="AlphaFoldDB" id="A0A5C3L2Q5"/>
<evidence type="ECO:0000256" key="2">
    <source>
        <dbReference type="ARBA" id="ARBA00022670"/>
    </source>
</evidence>
<proteinExistence type="inferred from homology"/>
<reference evidence="6 7" key="1">
    <citation type="journal article" date="2019" name="Nat. Ecol. Evol.">
        <title>Megaphylogeny resolves global patterns of mushroom evolution.</title>
        <authorList>
            <person name="Varga T."/>
            <person name="Krizsan K."/>
            <person name="Foldi C."/>
            <person name="Dima B."/>
            <person name="Sanchez-Garcia M."/>
            <person name="Sanchez-Ramirez S."/>
            <person name="Szollosi G.J."/>
            <person name="Szarkandi J.G."/>
            <person name="Papp V."/>
            <person name="Albert L."/>
            <person name="Andreopoulos W."/>
            <person name="Angelini C."/>
            <person name="Antonin V."/>
            <person name="Barry K.W."/>
            <person name="Bougher N.L."/>
            <person name="Buchanan P."/>
            <person name="Buyck B."/>
            <person name="Bense V."/>
            <person name="Catcheside P."/>
            <person name="Chovatia M."/>
            <person name="Cooper J."/>
            <person name="Damon W."/>
            <person name="Desjardin D."/>
            <person name="Finy P."/>
            <person name="Geml J."/>
            <person name="Haridas S."/>
            <person name="Hughes K."/>
            <person name="Justo A."/>
            <person name="Karasinski D."/>
            <person name="Kautmanova I."/>
            <person name="Kiss B."/>
            <person name="Kocsube S."/>
            <person name="Kotiranta H."/>
            <person name="LaButti K.M."/>
            <person name="Lechner B.E."/>
            <person name="Liimatainen K."/>
            <person name="Lipzen A."/>
            <person name="Lukacs Z."/>
            <person name="Mihaltcheva S."/>
            <person name="Morgado L.N."/>
            <person name="Niskanen T."/>
            <person name="Noordeloos M.E."/>
            <person name="Ohm R.A."/>
            <person name="Ortiz-Santana B."/>
            <person name="Ovrebo C."/>
            <person name="Racz N."/>
            <person name="Riley R."/>
            <person name="Savchenko A."/>
            <person name="Shiryaev A."/>
            <person name="Soop K."/>
            <person name="Spirin V."/>
            <person name="Szebenyi C."/>
            <person name="Tomsovsky M."/>
            <person name="Tulloss R.E."/>
            <person name="Uehling J."/>
            <person name="Grigoriev I.V."/>
            <person name="Vagvolgyi C."/>
            <person name="Papp T."/>
            <person name="Martin F.M."/>
            <person name="Miettinen O."/>
            <person name="Hibbett D.S."/>
            <person name="Nagy L.G."/>
        </authorList>
    </citation>
    <scope>NUCLEOTIDE SEQUENCE [LARGE SCALE GENOMIC DNA]</scope>
    <source>
        <strain evidence="6 7">CBS 121175</strain>
    </source>
</reference>
<dbReference type="PROSITE" id="PS50600">
    <property type="entry name" value="ULP_PROTEASE"/>
    <property type="match status" value="1"/>
</dbReference>
<dbReference type="InterPro" id="IPR003653">
    <property type="entry name" value="Peptidase_C48_C"/>
</dbReference>
<dbReference type="GO" id="GO:0006508">
    <property type="term" value="P:proteolysis"/>
    <property type="evidence" value="ECO:0007669"/>
    <property type="project" value="UniProtKB-KW"/>
</dbReference>
<feature type="domain" description="Ubiquitin-like protease family profile" evidence="5">
    <location>
        <begin position="1"/>
        <end position="129"/>
    </location>
</feature>
<keyword evidence="2" id="KW-0645">Protease</keyword>
<feature type="region of interest" description="Disordered" evidence="4">
    <location>
        <begin position="1026"/>
        <end position="1056"/>
    </location>
</feature>
<evidence type="ECO:0000256" key="3">
    <source>
        <dbReference type="ARBA" id="ARBA00022801"/>
    </source>
</evidence>
<dbReference type="InterPro" id="IPR038765">
    <property type="entry name" value="Papain-like_cys_pep_sf"/>
</dbReference>
<dbReference type="Gene3D" id="3.40.395.10">
    <property type="entry name" value="Adenoviral Proteinase, Chain A"/>
    <property type="match status" value="1"/>
</dbReference>
<evidence type="ECO:0000256" key="4">
    <source>
        <dbReference type="SAM" id="MobiDB-lite"/>
    </source>
</evidence>